<evidence type="ECO:0008006" key="3">
    <source>
        <dbReference type="Google" id="ProtNLM"/>
    </source>
</evidence>
<dbReference type="Gene3D" id="2.180.10.10">
    <property type="entry name" value="RHS repeat-associated core"/>
    <property type="match status" value="1"/>
</dbReference>
<organism evidence="1 2">
    <name type="scientific">Paenibacillus haidiansis</name>
    <dbReference type="NCBI Taxonomy" id="1574488"/>
    <lineage>
        <taxon>Bacteria</taxon>
        <taxon>Bacillati</taxon>
        <taxon>Bacillota</taxon>
        <taxon>Bacilli</taxon>
        <taxon>Bacillales</taxon>
        <taxon>Paenibacillaceae</taxon>
        <taxon>Paenibacillus</taxon>
    </lineage>
</organism>
<comment type="caution">
    <text evidence="1">The sequence shown here is derived from an EMBL/GenBank/DDBJ whole genome shotgun (WGS) entry which is preliminary data.</text>
</comment>
<evidence type="ECO:0000313" key="1">
    <source>
        <dbReference type="EMBL" id="MEF2967140.1"/>
    </source>
</evidence>
<gene>
    <name evidence="1" type="ORF">V3851_14980</name>
</gene>
<reference evidence="1 2" key="1">
    <citation type="submission" date="2024-02" db="EMBL/GenBank/DDBJ databases">
        <title>A nitrogen-fixing paenibacillus bacterium.</title>
        <authorList>
            <person name="Zhang W.L."/>
            <person name="Chen S.F."/>
        </authorList>
    </citation>
    <scope>NUCLEOTIDE SEQUENCE [LARGE SCALE GENOMIC DNA]</scope>
    <source>
        <strain evidence="1 2">M1</strain>
    </source>
</reference>
<accession>A0ABU7VUI5</accession>
<keyword evidence="2" id="KW-1185">Reference proteome</keyword>
<dbReference type="InterPro" id="IPR006530">
    <property type="entry name" value="YD"/>
</dbReference>
<dbReference type="NCBIfam" id="TIGR01643">
    <property type="entry name" value="YD_repeat_2x"/>
    <property type="match status" value="1"/>
</dbReference>
<dbReference type="PANTHER" id="PTHR32305">
    <property type="match status" value="1"/>
</dbReference>
<name>A0ABU7VUI5_9BACL</name>
<dbReference type="Proteomes" id="UP001306950">
    <property type="component" value="Unassembled WGS sequence"/>
</dbReference>
<evidence type="ECO:0000313" key="2">
    <source>
        <dbReference type="Proteomes" id="UP001306950"/>
    </source>
</evidence>
<dbReference type="PANTHER" id="PTHR32305:SF15">
    <property type="entry name" value="PROTEIN RHSA-RELATED"/>
    <property type="match status" value="1"/>
</dbReference>
<proteinExistence type="predicted"/>
<dbReference type="InterPro" id="IPR031325">
    <property type="entry name" value="RHS_repeat"/>
</dbReference>
<dbReference type="InterPro" id="IPR050708">
    <property type="entry name" value="T6SS_VgrG/RHS"/>
</dbReference>
<dbReference type="Pfam" id="PF05593">
    <property type="entry name" value="RHS_repeat"/>
    <property type="match status" value="1"/>
</dbReference>
<protein>
    <recommendedName>
        <fullName evidence="3">YD repeat-containing protein</fullName>
    </recommendedName>
</protein>
<dbReference type="EMBL" id="JAZHPZ010000006">
    <property type="protein sequence ID" value="MEF2967140.1"/>
    <property type="molecule type" value="Genomic_DNA"/>
</dbReference>
<sequence length="112" mass="12366">MKDGVGNQIRETYDILGRVIKTEELKSTGNLTLSSSVYDNYGHLMSTTDAKGNKTTYAYDALSQLTSVTDAEGKITSYSYNMAGDMIKLTYADGKAVKKSYDEIGRLLKQED</sequence>